<name>A0A1V4K305_PATFA</name>
<dbReference type="EMBL" id="LSYS01004972">
    <property type="protein sequence ID" value="OPJ78842.1"/>
    <property type="molecule type" value="Genomic_DNA"/>
</dbReference>
<dbReference type="AlphaFoldDB" id="A0A1V4K305"/>
<evidence type="ECO:0000313" key="2">
    <source>
        <dbReference type="Proteomes" id="UP000190648"/>
    </source>
</evidence>
<comment type="caution">
    <text evidence="1">The sequence shown here is derived from an EMBL/GenBank/DDBJ whole genome shotgun (WGS) entry which is preliminary data.</text>
</comment>
<proteinExistence type="predicted"/>
<gene>
    <name evidence="1" type="ORF">AV530_000013</name>
</gene>
<organism evidence="1 2">
    <name type="scientific">Patagioenas fasciata monilis</name>
    <dbReference type="NCBI Taxonomy" id="372326"/>
    <lineage>
        <taxon>Eukaryota</taxon>
        <taxon>Metazoa</taxon>
        <taxon>Chordata</taxon>
        <taxon>Craniata</taxon>
        <taxon>Vertebrata</taxon>
        <taxon>Euteleostomi</taxon>
        <taxon>Archelosauria</taxon>
        <taxon>Archosauria</taxon>
        <taxon>Dinosauria</taxon>
        <taxon>Saurischia</taxon>
        <taxon>Theropoda</taxon>
        <taxon>Coelurosauria</taxon>
        <taxon>Aves</taxon>
        <taxon>Neognathae</taxon>
        <taxon>Neoaves</taxon>
        <taxon>Columbimorphae</taxon>
        <taxon>Columbiformes</taxon>
        <taxon>Columbidae</taxon>
        <taxon>Patagioenas</taxon>
    </lineage>
</organism>
<protein>
    <submittedName>
        <fullName evidence="1">Uncharacterized protein</fullName>
    </submittedName>
</protein>
<evidence type="ECO:0000313" key="1">
    <source>
        <dbReference type="EMBL" id="OPJ78842.1"/>
    </source>
</evidence>
<accession>A0A1V4K305</accession>
<sequence>MATLENMKTLMGAKGKGVAKKDRAGAKGRKYIPRGTIWRYLINQGVNEGELDSQPTRVLLAKMKKILQEKGLNHEEIWEKLKQMNISSPIPKRKLYPSLGDLKD</sequence>
<dbReference type="Proteomes" id="UP000190648">
    <property type="component" value="Unassembled WGS sequence"/>
</dbReference>
<keyword evidence="2" id="KW-1185">Reference proteome</keyword>
<dbReference type="OrthoDB" id="9378383at2759"/>
<reference evidence="1 2" key="1">
    <citation type="submission" date="2016-02" db="EMBL/GenBank/DDBJ databases">
        <title>Band-tailed pigeon sequencing and assembly.</title>
        <authorList>
            <person name="Soares A.E."/>
            <person name="Novak B.J."/>
            <person name="Rice E.S."/>
            <person name="O'Connell B."/>
            <person name="Chang D."/>
            <person name="Weber S."/>
            <person name="Shapiro B."/>
        </authorList>
    </citation>
    <scope>NUCLEOTIDE SEQUENCE [LARGE SCALE GENOMIC DNA]</scope>
    <source>
        <strain evidence="1">BTP2013</strain>
        <tissue evidence="1">Blood</tissue>
    </source>
</reference>